<sequence>MNGLLLLLDGFNEIANEIQKNTNLQLLLQQVFKRQIWKCTDLLCVISVKSNEQQLDDVIKFFQDRLVDKDIYYRCAFSIAKIALNLNKRQLNKVFEFLMNIFEITICDGCMHVLATILSQLGGTVG</sequence>
<organism evidence="1 2">
    <name type="scientific">Reticulomyxa filosa</name>
    <dbReference type="NCBI Taxonomy" id="46433"/>
    <lineage>
        <taxon>Eukaryota</taxon>
        <taxon>Sar</taxon>
        <taxon>Rhizaria</taxon>
        <taxon>Retaria</taxon>
        <taxon>Foraminifera</taxon>
        <taxon>Monothalamids</taxon>
        <taxon>Reticulomyxidae</taxon>
        <taxon>Reticulomyxa</taxon>
    </lineage>
</organism>
<accession>X6L9N4</accession>
<dbReference type="AlphaFoldDB" id="X6L9N4"/>
<dbReference type="EMBL" id="ASPP01047761">
    <property type="protein sequence ID" value="ETN98070.1"/>
    <property type="molecule type" value="Genomic_DNA"/>
</dbReference>
<evidence type="ECO:0000313" key="1">
    <source>
        <dbReference type="EMBL" id="ETN98070.1"/>
    </source>
</evidence>
<dbReference type="Proteomes" id="UP000023152">
    <property type="component" value="Unassembled WGS sequence"/>
</dbReference>
<evidence type="ECO:0000313" key="2">
    <source>
        <dbReference type="Proteomes" id="UP000023152"/>
    </source>
</evidence>
<name>X6L9N4_RETFI</name>
<reference evidence="1 2" key="1">
    <citation type="journal article" date="2013" name="Curr. Biol.">
        <title>The Genome of the Foraminiferan Reticulomyxa filosa.</title>
        <authorList>
            <person name="Glockner G."/>
            <person name="Hulsmann N."/>
            <person name="Schleicher M."/>
            <person name="Noegel A.A."/>
            <person name="Eichinger L."/>
            <person name="Gallinger C."/>
            <person name="Pawlowski J."/>
            <person name="Sierra R."/>
            <person name="Euteneuer U."/>
            <person name="Pillet L."/>
            <person name="Moustafa A."/>
            <person name="Platzer M."/>
            <person name="Groth M."/>
            <person name="Szafranski K."/>
            <person name="Schliwa M."/>
        </authorList>
    </citation>
    <scope>NUCLEOTIDE SEQUENCE [LARGE SCALE GENOMIC DNA]</scope>
</reference>
<protein>
    <submittedName>
        <fullName evidence="1">Uncharacterized protein</fullName>
    </submittedName>
</protein>
<comment type="caution">
    <text evidence="1">The sequence shown here is derived from an EMBL/GenBank/DDBJ whole genome shotgun (WGS) entry which is preliminary data.</text>
</comment>
<gene>
    <name evidence="1" type="ORF">RFI_39452</name>
</gene>
<proteinExistence type="predicted"/>
<keyword evidence="2" id="KW-1185">Reference proteome</keyword>